<evidence type="ECO:0000256" key="2">
    <source>
        <dbReference type="SAM" id="Phobius"/>
    </source>
</evidence>
<sequence>MSVSRHPIALRLEQRVGGATKLLATVMALPLIDGIFPALVVAGVLATPTGVVETGILIFGGSATMAVILAEMDGTRKEMMTSVLLIGAVIIPVAAVEAALAPTLEGFLNLEIFERFAGLVILAIAAKTASSEFGKYLPSPAVIIGLGLIASFDPSGLSLQTSTEYVVPGTAAASIGVGFALAVAAFSPQLKGRVDIDRFRFGSAVALGVLALPILLRPVGVMQTEAPIALAVLAVTALFAYDPDPEGIGAPGDADDDDDDSDDDLAGDVATDEIREDIESGSNVPASAVQSRDVPADTPASARPDVSATAAGDGGTAAASGDEASDGSESEISDDDEGADDDRRDPFDDGDSRAPWL</sequence>
<feature type="transmembrane region" description="Helical" evidence="2">
    <location>
        <begin position="21"/>
        <end position="45"/>
    </location>
</feature>
<organism evidence="3 4">
    <name type="scientific">Halorubrum vacuolatum</name>
    <name type="common">Natronobacterium vacuolatum</name>
    <dbReference type="NCBI Taxonomy" id="63740"/>
    <lineage>
        <taxon>Archaea</taxon>
        <taxon>Methanobacteriati</taxon>
        <taxon>Methanobacteriota</taxon>
        <taxon>Stenosarchaea group</taxon>
        <taxon>Halobacteria</taxon>
        <taxon>Halobacteriales</taxon>
        <taxon>Haloferacaceae</taxon>
        <taxon>Halorubrum</taxon>
    </lineage>
</organism>
<feature type="transmembrane region" description="Helical" evidence="2">
    <location>
        <begin position="165"/>
        <end position="187"/>
    </location>
</feature>
<keyword evidence="2" id="KW-0472">Membrane</keyword>
<keyword evidence="4" id="KW-1185">Reference proteome</keyword>
<proteinExistence type="predicted"/>
<name>A0A238UQG4_HALVU</name>
<feature type="compositionally biased region" description="Low complexity" evidence="1">
    <location>
        <begin position="307"/>
        <end position="322"/>
    </location>
</feature>
<evidence type="ECO:0000313" key="4">
    <source>
        <dbReference type="Proteomes" id="UP000198397"/>
    </source>
</evidence>
<dbReference type="RefSeq" id="WP_089383122.1">
    <property type="nucleotide sequence ID" value="NZ_FZNQ01000001.1"/>
</dbReference>
<dbReference type="InterPro" id="IPR043812">
    <property type="entry name" value="DUF5794"/>
</dbReference>
<evidence type="ECO:0000313" key="3">
    <source>
        <dbReference type="EMBL" id="SNR23539.1"/>
    </source>
</evidence>
<keyword evidence="2" id="KW-1133">Transmembrane helix</keyword>
<evidence type="ECO:0000256" key="1">
    <source>
        <dbReference type="SAM" id="MobiDB-lite"/>
    </source>
</evidence>
<dbReference type="Pfam" id="PF19107">
    <property type="entry name" value="DUF5794"/>
    <property type="match status" value="1"/>
</dbReference>
<accession>A0A238UQG4</accession>
<feature type="transmembrane region" description="Helical" evidence="2">
    <location>
        <begin position="199"/>
        <end position="216"/>
    </location>
</feature>
<feature type="region of interest" description="Disordered" evidence="1">
    <location>
        <begin position="246"/>
        <end position="357"/>
    </location>
</feature>
<feature type="transmembrane region" description="Helical" evidence="2">
    <location>
        <begin position="51"/>
        <end position="70"/>
    </location>
</feature>
<protein>
    <submittedName>
        <fullName evidence="3">Uncharacterized protein</fullName>
    </submittedName>
</protein>
<keyword evidence="2" id="KW-0812">Transmembrane</keyword>
<dbReference type="Proteomes" id="UP000198397">
    <property type="component" value="Unassembled WGS sequence"/>
</dbReference>
<feature type="compositionally biased region" description="Acidic residues" evidence="1">
    <location>
        <begin position="253"/>
        <end position="276"/>
    </location>
</feature>
<dbReference type="EMBL" id="FZNQ01000001">
    <property type="protein sequence ID" value="SNR23539.1"/>
    <property type="molecule type" value="Genomic_DNA"/>
</dbReference>
<feature type="compositionally biased region" description="Polar residues" evidence="1">
    <location>
        <begin position="280"/>
        <end position="290"/>
    </location>
</feature>
<dbReference type="AlphaFoldDB" id="A0A238UQG4"/>
<gene>
    <name evidence="3" type="ORF">SAMN06264855_101136</name>
</gene>
<feature type="compositionally biased region" description="Acidic residues" evidence="1">
    <location>
        <begin position="323"/>
        <end position="340"/>
    </location>
</feature>
<dbReference type="OrthoDB" id="293478at2157"/>
<reference evidence="3 4" key="1">
    <citation type="submission" date="2017-06" db="EMBL/GenBank/DDBJ databases">
        <authorList>
            <person name="Kim H.J."/>
            <person name="Triplett B.A."/>
        </authorList>
    </citation>
    <scope>NUCLEOTIDE SEQUENCE [LARGE SCALE GENOMIC DNA]</scope>
    <source>
        <strain evidence="3 4">DSM 8800</strain>
    </source>
</reference>
<feature type="compositionally biased region" description="Basic and acidic residues" evidence="1">
    <location>
        <begin position="341"/>
        <end position="357"/>
    </location>
</feature>
<feature type="transmembrane region" description="Helical" evidence="2">
    <location>
        <begin position="82"/>
        <end position="100"/>
    </location>
</feature>